<sequence length="144" mass="15424">MSSPANEFSAPPILEHNKNSTEPLYTEINIPLPNLPSSPQSPPAQQCESLLPPQLHSSRSRPLSSSLFSRPRSSSSSSNAEGHYIRPSLLKSREIAAAMDLSHQNKRNRRGTIDALAVVPAVLILSAELFTPGASGGKMVGGMR</sequence>
<name>A0A6A5QS15_AMPQU</name>
<feature type="compositionally biased region" description="Pro residues" evidence="1">
    <location>
        <begin position="33"/>
        <end position="42"/>
    </location>
</feature>
<proteinExistence type="predicted"/>
<accession>A0A6A5QS15</accession>
<organism evidence="2 3">
    <name type="scientific">Ampelomyces quisqualis</name>
    <name type="common">Powdery mildew agent</name>
    <dbReference type="NCBI Taxonomy" id="50730"/>
    <lineage>
        <taxon>Eukaryota</taxon>
        <taxon>Fungi</taxon>
        <taxon>Dikarya</taxon>
        <taxon>Ascomycota</taxon>
        <taxon>Pezizomycotina</taxon>
        <taxon>Dothideomycetes</taxon>
        <taxon>Pleosporomycetidae</taxon>
        <taxon>Pleosporales</taxon>
        <taxon>Pleosporineae</taxon>
        <taxon>Phaeosphaeriaceae</taxon>
        <taxon>Ampelomyces</taxon>
    </lineage>
</organism>
<evidence type="ECO:0000256" key="1">
    <source>
        <dbReference type="SAM" id="MobiDB-lite"/>
    </source>
</evidence>
<dbReference type="OrthoDB" id="3799784at2759"/>
<evidence type="ECO:0000313" key="2">
    <source>
        <dbReference type="EMBL" id="KAF1917620.1"/>
    </source>
</evidence>
<reference evidence="2" key="1">
    <citation type="journal article" date="2020" name="Stud. Mycol.">
        <title>101 Dothideomycetes genomes: a test case for predicting lifestyles and emergence of pathogens.</title>
        <authorList>
            <person name="Haridas S."/>
            <person name="Albert R."/>
            <person name="Binder M."/>
            <person name="Bloem J."/>
            <person name="Labutti K."/>
            <person name="Salamov A."/>
            <person name="Andreopoulos B."/>
            <person name="Baker S."/>
            <person name="Barry K."/>
            <person name="Bills G."/>
            <person name="Bluhm B."/>
            <person name="Cannon C."/>
            <person name="Castanera R."/>
            <person name="Culley D."/>
            <person name="Daum C."/>
            <person name="Ezra D."/>
            <person name="Gonzalez J."/>
            <person name="Henrissat B."/>
            <person name="Kuo A."/>
            <person name="Liang C."/>
            <person name="Lipzen A."/>
            <person name="Lutzoni F."/>
            <person name="Magnuson J."/>
            <person name="Mondo S."/>
            <person name="Nolan M."/>
            <person name="Ohm R."/>
            <person name="Pangilinan J."/>
            <person name="Park H.-J."/>
            <person name="Ramirez L."/>
            <person name="Alfaro M."/>
            <person name="Sun H."/>
            <person name="Tritt A."/>
            <person name="Yoshinaga Y."/>
            <person name="Zwiers L.-H."/>
            <person name="Turgeon B."/>
            <person name="Goodwin S."/>
            <person name="Spatafora J."/>
            <person name="Crous P."/>
            <person name="Grigoriev I."/>
        </authorList>
    </citation>
    <scope>NUCLEOTIDE SEQUENCE</scope>
    <source>
        <strain evidence="2">HMLAC05119</strain>
    </source>
</reference>
<feature type="region of interest" description="Disordered" evidence="1">
    <location>
        <begin position="1"/>
        <end position="85"/>
    </location>
</feature>
<gene>
    <name evidence="2" type="ORF">BDU57DRAFT_528204</name>
</gene>
<dbReference type="EMBL" id="ML979134">
    <property type="protein sequence ID" value="KAF1917620.1"/>
    <property type="molecule type" value="Genomic_DNA"/>
</dbReference>
<evidence type="ECO:0000313" key="3">
    <source>
        <dbReference type="Proteomes" id="UP000800096"/>
    </source>
</evidence>
<feature type="compositionally biased region" description="Low complexity" evidence="1">
    <location>
        <begin position="43"/>
        <end position="78"/>
    </location>
</feature>
<protein>
    <submittedName>
        <fullName evidence="2">Uncharacterized protein</fullName>
    </submittedName>
</protein>
<keyword evidence="3" id="KW-1185">Reference proteome</keyword>
<dbReference type="Proteomes" id="UP000800096">
    <property type="component" value="Unassembled WGS sequence"/>
</dbReference>
<dbReference type="AlphaFoldDB" id="A0A6A5QS15"/>